<dbReference type="Gene3D" id="3.10.20.30">
    <property type="match status" value="1"/>
</dbReference>
<dbReference type="InterPro" id="IPR006058">
    <property type="entry name" value="2Fe2S_fd_BS"/>
</dbReference>
<evidence type="ECO:0000313" key="2">
    <source>
        <dbReference type="EMBL" id="CAA9893034.1"/>
    </source>
</evidence>
<dbReference type="CDD" id="cd00207">
    <property type="entry name" value="fer2"/>
    <property type="match status" value="1"/>
</dbReference>
<dbReference type="EMBL" id="CADCXN010000130">
    <property type="protein sequence ID" value="CAA9893034.1"/>
    <property type="molecule type" value="Genomic_DNA"/>
</dbReference>
<dbReference type="InterPro" id="IPR001041">
    <property type="entry name" value="2Fe-2S_ferredoxin-type"/>
</dbReference>
<keyword evidence="3" id="KW-1185">Reference proteome</keyword>
<organism evidence="2 3">
    <name type="scientific">Candidatus Methylobacter favarea</name>
    <dbReference type="NCBI Taxonomy" id="2707345"/>
    <lineage>
        <taxon>Bacteria</taxon>
        <taxon>Pseudomonadati</taxon>
        <taxon>Pseudomonadota</taxon>
        <taxon>Gammaproteobacteria</taxon>
        <taxon>Methylococcales</taxon>
        <taxon>Methylococcaceae</taxon>
        <taxon>Methylobacter</taxon>
    </lineage>
</organism>
<proteinExistence type="predicted"/>
<name>A0A8S0X3T6_9GAMM</name>
<dbReference type="GO" id="GO:0051537">
    <property type="term" value="F:2 iron, 2 sulfur cluster binding"/>
    <property type="evidence" value="ECO:0007669"/>
    <property type="project" value="InterPro"/>
</dbReference>
<dbReference type="SUPFAM" id="SSF54292">
    <property type="entry name" value="2Fe-2S ferredoxin-like"/>
    <property type="match status" value="1"/>
</dbReference>
<dbReference type="InterPro" id="IPR012675">
    <property type="entry name" value="Beta-grasp_dom_sf"/>
</dbReference>
<accession>A0A8S0X3T6</accession>
<gene>
    <name evidence="2" type="primary">fdxC</name>
    <name evidence="2" type="ORF">METHB2_950005</name>
</gene>
<dbReference type="Pfam" id="PF00111">
    <property type="entry name" value="Fer2"/>
    <property type="match status" value="1"/>
</dbReference>
<dbReference type="Proteomes" id="UP000494216">
    <property type="component" value="Unassembled WGS sequence"/>
</dbReference>
<protein>
    <submittedName>
        <fullName evidence="2">Ferredoxin-4</fullName>
    </submittedName>
</protein>
<evidence type="ECO:0000313" key="3">
    <source>
        <dbReference type="Proteomes" id="UP000494216"/>
    </source>
</evidence>
<dbReference type="InterPro" id="IPR036010">
    <property type="entry name" value="2Fe-2S_ferredoxin-like_sf"/>
</dbReference>
<comment type="caution">
    <text evidence="2">The sequence shown here is derived from an EMBL/GenBank/DDBJ whole genome shotgun (WGS) entry which is preliminary data.</text>
</comment>
<dbReference type="PROSITE" id="PS00197">
    <property type="entry name" value="2FE2S_FER_1"/>
    <property type="match status" value="1"/>
</dbReference>
<feature type="domain" description="2Fe-2S ferredoxin-type" evidence="1">
    <location>
        <begin position="2"/>
        <end position="95"/>
    </location>
</feature>
<dbReference type="PROSITE" id="PS51085">
    <property type="entry name" value="2FE2S_FER_2"/>
    <property type="match status" value="1"/>
</dbReference>
<dbReference type="RefSeq" id="WP_174627728.1">
    <property type="nucleotide sequence ID" value="NZ_CADCXN010000130.1"/>
</dbReference>
<evidence type="ECO:0000259" key="1">
    <source>
        <dbReference type="PROSITE" id="PS51085"/>
    </source>
</evidence>
<sequence length="95" mass="10132">MAKASITFEDINITVTAPAGTRLIEISEKVGSGIVYGCREGECGTCITKVTEGWNNLTEPSVLEDKVLRENMAGKHNRLACQAQVLGGAIKVKPV</sequence>
<dbReference type="AlphaFoldDB" id="A0A8S0X3T6"/>
<reference evidence="2 3" key="1">
    <citation type="submission" date="2020-02" db="EMBL/GenBank/DDBJ databases">
        <authorList>
            <person name="Hogendoorn C."/>
        </authorList>
    </citation>
    <scope>NUCLEOTIDE SEQUENCE [LARGE SCALE GENOMIC DNA]</scope>
    <source>
        <strain evidence="2">METHB21</strain>
    </source>
</reference>